<dbReference type="RefSeq" id="WP_183980351.1">
    <property type="nucleotide sequence ID" value="NZ_JACIBY010000028.1"/>
</dbReference>
<accession>A0A7W5ZR87</accession>
<comment type="caution">
    <text evidence="1">The sequence shown here is derived from an EMBL/GenBank/DDBJ whole genome shotgun (WGS) entry which is preliminary data.</text>
</comment>
<dbReference type="InterPro" id="IPR025455">
    <property type="entry name" value="DUF4276"/>
</dbReference>
<gene>
    <name evidence="1" type="ORF">FHS57_006196</name>
</gene>
<proteinExistence type="predicted"/>
<dbReference type="EMBL" id="JACIBY010000028">
    <property type="protein sequence ID" value="MBB3842165.1"/>
    <property type="molecule type" value="Genomic_DNA"/>
</dbReference>
<reference evidence="1 2" key="1">
    <citation type="submission" date="2020-08" db="EMBL/GenBank/DDBJ databases">
        <title>Genomic Encyclopedia of Type Strains, Phase IV (KMG-IV): sequencing the most valuable type-strain genomes for metagenomic binning, comparative biology and taxonomic classification.</title>
        <authorList>
            <person name="Goeker M."/>
        </authorList>
    </citation>
    <scope>NUCLEOTIDE SEQUENCE [LARGE SCALE GENOMIC DNA]</scope>
    <source>
        <strain evidence="1 2">DSM 17976</strain>
    </source>
</reference>
<evidence type="ECO:0000313" key="2">
    <source>
        <dbReference type="Proteomes" id="UP000541352"/>
    </source>
</evidence>
<name>A0A7W5ZR87_9BACT</name>
<organism evidence="1 2">
    <name type="scientific">Runella defluvii</name>
    <dbReference type="NCBI Taxonomy" id="370973"/>
    <lineage>
        <taxon>Bacteria</taxon>
        <taxon>Pseudomonadati</taxon>
        <taxon>Bacteroidota</taxon>
        <taxon>Cytophagia</taxon>
        <taxon>Cytophagales</taxon>
        <taxon>Spirosomataceae</taxon>
        <taxon>Runella</taxon>
    </lineage>
</organism>
<evidence type="ECO:0000313" key="1">
    <source>
        <dbReference type="EMBL" id="MBB3842165.1"/>
    </source>
</evidence>
<dbReference type="AlphaFoldDB" id="A0A7W5ZR87"/>
<sequence>MKMLYVFTEEPSAKIVMDSLLPKVLPEGVGFKVFPHQGKQDLEKALRKTLPHISQMPGAKILVTRDQDSANCVALKKELNSIIEGSCKCEYSIRIICKELEAWFLGDLKAVQAAYPRLKPEQHLAKADFKNVDKITNPNKYLLKIIPEYKNRETLPKLECSERVSPFLDLENNRSESFNHTVTAIRKLIET</sequence>
<dbReference type="Proteomes" id="UP000541352">
    <property type="component" value="Unassembled WGS sequence"/>
</dbReference>
<keyword evidence="2" id="KW-1185">Reference proteome</keyword>
<protein>
    <recommendedName>
        <fullName evidence="3">DUF4276 family protein</fullName>
    </recommendedName>
</protein>
<dbReference type="Pfam" id="PF14103">
    <property type="entry name" value="DUF4276"/>
    <property type="match status" value="1"/>
</dbReference>
<evidence type="ECO:0008006" key="3">
    <source>
        <dbReference type="Google" id="ProtNLM"/>
    </source>
</evidence>